<dbReference type="GO" id="GO:0008381">
    <property type="term" value="F:mechanosensitive monoatomic ion channel activity"/>
    <property type="evidence" value="ECO:0007669"/>
    <property type="project" value="InterPro"/>
</dbReference>
<dbReference type="InterPro" id="IPR006686">
    <property type="entry name" value="MscS_channel_CS"/>
</dbReference>
<gene>
    <name evidence="10" type="ORF">SAMN02910414_00895</name>
</gene>
<dbReference type="Pfam" id="PF21082">
    <property type="entry name" value="MS_channel_3rd"/>
    <property type="match status" value="1"/>
</dbReference>
<evidence type="ECO:0000313" key="11">
    <source>
        <dbReference type="Proteomes" id="UP000183918"/>
    </source>
</evidence>
<feature type="transmembrane region" description="Helical" evidence="7">
    <location>
        <begin position="155"/>
        <end position="174"/>
    </location>
</feature>
<dbReference type="InterPro" id="IPR023408">
    <property type="entry name" value="MscS_beta-dom_sf"/>
</dbReference>
<name>A0A1H3HLP4_9FIRM</name>
<evidence type="ECO:0000256" key="2">
    <source>
        <dbReference type="ARBA" id="ARBA00008017"/>
    </source>
</evidence>
<evidence type="ECO:0000259" key="9">
    <source>
        <dbReference type="Pfam" id="PF21082"/>
    </source>
</evidence>
<dbReference type="InterPro" id="IPR049278">
    <property type="entry name" value="MS_channel_C"/>
</dbReference>
<dbReference type="STRING" id="1122142.SAMN02910414_00895"/>
<keyword evidence="4 7" id="KW-0812">Transmembrane</keyword>
<keyword evidence="5 7" id="KW-1133">Transmembrane helix</keyword>
<evidence type="ECO:0000313" key="10">
    <source>
        <dbReference type="EMBL" id="SDY16382.1"/>
    </source>
</evidence>
<dbReference type="Pfam" id="PF05552">
    <property type="entry name" value="MS_channel_1st_1"/>
    <property type="match status" value="1"/>
</dbReference>
<dbReference type="Proteomes" id="UP000183918">
    <property type="component" value="Unassembled WGS sequence"/>
</dbReference>
<dbReference type="PANTHER" id="PTHR30221:SF1">
    <property type="entry name" value="SMALL-CONDUCTANCE MECHANOSENSITIVE CHANNEL"/>
    <property type="match status" value="1"/>
</dbReference>
<keyword evidence="6 7" id="KW-0472">Membrane</keyword>
<reference evidence="10 11" key="1">
    <citation type="submission" date="2016-10" db="EMBL/GenBank/DDBJ databases">
        <authorList>
            <person name="de Groot N.N."/>
        </authorList>
    </citation>
    <scope>NUCLEOTIDE SEQUENCE [LARGE SCALE GENOMIC DNA]</scope>
    <source>
        <strain evidence="10 11">DSM 14045</strain>
    </source>
</reference>
<dbReference type="InterPro" id="IPR011014">
    <property type="entry name" value="MscS_channel_TM-2"/>
</dbReference>
<feature type="domain" description="Mechanosensitive ion channel MscS C-terminal" evidence="9">
    <location>
        <begin position="225"/>
        <end position="307"/>
    </location>
</feature>
<dbReference type="SUPFAM" id="SSF82689">
    <property type="entry name" value="Mechanosensitive channel protein MscS (YggB), C-terminal domain"/>
    <property type="match status" value="1"/>
</dbReference>
<evidence type="ECO:0000259" key="8">
    <source>
        <dbReference type="Pfam" id="PF00924"/>
    </source>
</evidence>
<comment type="subcellular location">
    <subcellularLocation>
        <location evidence="1">Cell membrane</location>
        <topology evidence="1">Multi-pass membrane protein</topology>
    </subcellularLocation>
</comment>
<dbReference type="Pfam" id="PF00924">
    <property type="entry name" value="MS_channel_2nd"/>
    <property type="match status" value="1"/>
</dbReference>
<keyword evidence="11" id="KW-1185">Reference proteome</keyword>
<dbReference type="Gene3D" id="3.30.70.100">
    <property type="match status" value="1"/>
</dbReference>
<dbReference type="GO" id="GO:0005886">
    <property type="term" value="C:plasma membrane"/>
    <property type="evidence" value="ECO:0007669"/>
    <property type="project" value="UniProtKB-SubCell"/>
</dbReference>
<dbReference type="AlphaFoldDB" id="A0A1H3HLP4"/>
<dbReference type="InterPro" id="IPR008910">
    <property type="entry name" value="MSC_TM_helix"/>
</dbReference>
<dbReference type="InterPro" id="IPR006685">
    <property type="entry name" value="MscS_channel_2nd"/>
</dbReference>
<sequence length="319" mass="35098">MNSYDFIGACGKFSKIFNNVLAKETTEDKINKVSDSAADAVQNVVEKPSILKKWMEDLIPQGLDFLLNIVAVIIVIFIARKIVKAVIKILNRSLNKFGVEKGVNTFLCSLVKYAIYILIGMGILAKFGLASSVVAIVGSAGLTMGLALQGSLSNFAGGVLILLLKPFVVGDYIVNNSSKEEGTVHEITIFYTKLLTVDNRMILIPNGTLSNTSLTNVSKMSERMITFGVGVGYDTDLSIVKTVLRNIAANDDRVLQDKGIKVFVSELGESAVDMQLRVWVNAEDYWEVKWDLTEEIKNQLDAHNINIPYPQLDVSLKKD</sequence>
<dbReference type="Gene3D" id="2.30.30.60">
    <property type="match status" value="1"/>
</dbReference>
<dbReference type="Gene3D" id="1.10.287.1260">
    <property type="match status" value="1"/>
</dbReference>
<evidence type="ECO:0000256" key="4">
    <source>
        <dbReference type="ARBA" id="ARBA00022692"/>
    </source>
</evidence>
<accession>A0A1H3HLP4</accession>
<dbReference type="SUPFAM" id="SSF82861">
    <property type="entry name" value="Mechanosensitive channel protein MscS (YggB), transmembrane region"/>
    <property type="match status" value="1"/>
</dbReference>
<evidence type="ECO:0000256" key="7">
    <source>
        <dbReference type="SAM" id="Phobius"/>
    </source>
</evidence>
<comment type="similarity">
    <text evidence="2">Belongs to the MscS (TC 1.A.23) family.</text>
</comment>
<keyword evidence="3" id="KW-1003">Cell membrane</keyword>
<dbReference type="SUPFAM" id="SSF50182">
    <property type="entry name" value="Sm-like ribonucleoproteins"/>
    <property type="match status" value="1"/>
</dbReference>
<evidence type="ECO:0000256" key="3">
    <source>
        <dbReference type="ARBA" id="ARBA00022475"/>
    </source>
</evidence>
<dbReference type="InterPro" id="IPR010920">
    <property type="entry name" value="LSM_dom_sf"/>
</dbReference>
<feature type="domain" description="Mechanosensitive ion channel MscS" evidence="8">
    <location>
        <begin position="151"/>
        <end position="219"/>
    </location>
</feature>
<proteinExistence type="inferred from homology"/>
<evidence type="ECO:0000256" key="6">
    <source>
        <dbReference type="ARBA" id="ARBA00023136"/>
    </source>
</evidence>
<organism evidence="10 11">
    <name type="scientific">Lachnobacterium bovis DSM 14045</name>
    <dbReference type="NCBI Taxonomy" id="1122142"/>
    <lineage>
        <taxon>Bacteria</taxon>
        <taxon>Bacillati</taxon>
        <taxon>Bacillota</taxon>
        <taxon>Clostridia</taxon>
        <taxon>Lachnospirales</taxon>
        <taxon>Lachnospiraceae</taxon>
        <taxon>Lachnobacterium</taxon>
    </lineage>
</organism>
<dbReference type="PANTHER" id="PTHR30221">
    <property type="entry name" value="SMALL-CONDUCTANCE MECHANOSENSITIVE CHANNEL"/>
    <property type="match status" value="1"/>
</dbReference>
<protein>
    <submittedName>
        <fullName evidence="10">Small conductance mechanosensitive channel</fullName>
    </submittedName>
</protein>
<feature type="transmembrane region" description="Helical" evidence="7">
    <location>
        <begin position="65"/>
        <end position="83"/>
    </location>
</feature>
<dbReference type="RefSeq" id="WP_083354439.1">
    <property type="nucleotide sequence ID" value="NZ_FNPG01000009.1"/>
</dbReference>
<evidence type="ECO:0000256" key="1">
    <source>
        <dbReference type="ARBA" id="ARBA00004651"/>
    </source>
</evidence>
<dbReference type="InterPro" id="IPR011066">
    <property type="entry name" value="MscS_channel_C_sf"/>
</dbReference>
<dbReference type="EMBL" id="FNPG01000009">
    <property type="protein sequence ID" value="SDY16382.1"/>
    <property type="molecule type" value="Genomic_DNA"/>
</dbReference>
<dbReference type="PROSITE" id="PS01246">
    <property type="entry name" value="UPF0003"/>
    <property type="match status" value="1"/>
</dbReference>
<dbReference type="InterPro" id="IPR045275">
    <property type="entry name" value="MscS_archaea/bacteria_type"/>
</dbReference>
<evidence type="ECO:0000256" key="5">
    <source>
        <dbReference type="ARBA" id="ARBA00022989"/>
    </source>
</evidence>
<dbReference type="OrthoDB" id="9809206at2"/>